<dbReference type="EC" id="2.6.1.11" evidence="5"/>
<dbReference type="NCBIfam" id="NF002325">
    <property type="entry name" value="PRK01278.1"/>
    <property type="match status" value="1"/>
</dbReference>
<dbReference type="Gene3D" id="3.40.640.10">
    <property type="entry name" value="Type I PLP-dependent aspartate aminotransferase-like (Major domain)"/>
    <property type="match status" value="1"/>
</dbReference>
<feature type="binding site" evidence="5">
    <location>
        <position position="133"/>
    </location>
    <ligand>
        <name>pyridoxal 5'-phosphate</name>
        <dbReference type="ChEBI" id="CHEBI:597326"/>
    </ligand>
</feature>
<dbReference type="SUPFAM" id="SSF53383">
    <property type="entry name" value="PLP-dependent transferases"/>
    <property type="match status" value="1"/>
</dbReference>
<dbReference type="PANTHER" id="PTHR11986:SF113">
    <property type="entry name" value="SUCCINYLORNITHINE TRANSAMINASE"/>
    <property type="match status" value="1"/>
</dbReference>
<dbReference type="Gene3D" id="3.90.1150.10">
    <property type="entry name" value="Aspartate Aminotransferase, domain 1"/>
    <property type="match status" value="1"/>
</dbReference>
<evidence type="ECO:0000313" key="7">
    <source>
        <dbReference type="Proteomes" id="UP000014038"/>
    </source>
</evidence>
<dbReference type="PROSITE" id="PS00600">
    <property type="entry name" value="AA_TRANSFER_CLASS_3"/>
    <property type="match status" value="1"/>
</dbReference>
<dbReference type="GO" id="GO:0030170">
    <property type="term" value="F:pyridoxal phosphate binding"/>
    <property type="evidence" value="ECO:0007669"/>
    <property type="project" value="InterPro"/>
</dbReference>
<feature type="binding site" evidence="5">
    <location>
        <begin position="100"/>
        <end position="101"/>
    </location>
    <ligand>
        <name>pyridoxal 5'-phosphate</name>
        <dbReference type="ChEBI" id="CHEBI:597326"/>
    </ligand>
</feature>
<dbReference type="InterPro" id="IPR049704">
    <property type="entry name" value="Aminotrans_3_PPA_site"/>
</dbReference>
<dbReference type="InterPro" id="IPR015424">
    <property type="entry name" value="PyrdxlP-dep_Trfase"/>
</dbReference>
<name>N6VHT9_9HYPH</name>
<dbReference type="OrthoDB" id="9801834at2"/>
<dbReference type="GO" id="GO:0003992">
    <property type="term" value="F:N2-acetyl-L-ornithine:2-oxoglutarate 5-aminotransferase activity"/>
    <property type="evidence" value="ECO:0007669"/>
    <property type="project" value="UniProtKB-UniRule"/>
</dbReference>
<feature type="binding site" evidence="5">
    <location>
        <begin position="218"/>
        <end position="221"/>
    </location>
    <ligand>
        <name>pyridoxal 5'-phosphate</name>
        <dbReference type="ChEBI" id="CHEBI:597326"/>
    </ligand>
</feature>
<accession>N6VHT9</accession>
<feature type="binding site" evidence="5">
    <location>
        <position position="136"/>
    </location>
    <ligand>
        <name>N(2)-acetyl-L-ornithine</name>
        <dbReference type="ChEBI" id="CHEBI:57805"/>
    </ligand>
</feature>
<evidence type="ECO:0000256" key="3">
    <source>
        <dbReference type="ARBA" id="ARBA00022679"/>
    </source>
</evidence>
<dbReference type="PIRSF" id="PIRSF000521">
    <property type="entry name" value="Transaminase_4ab_Lys_Orn"/>
    <property type="match status" value="1"/>
</dbReference>
<dbReference type="HOGENOM" id="CLU_016922_10_1_5"/>
<comment type="catalytic activity">
    <reaction evidence="5">
        <text>N(2)-acetyl-L-ornithine + 2-oxoglutarate = N-acetyl-L-glutamate 5-semialdehyde + L-glutamate</text>
        <dbReference type="Rhea" id="RHEA:18049"/>
        <dbReference type="ChEBI" id="CHEBI:16810"/>
        <dbReference type="ChEBI" id="CHEBI:29123"/>
        <dbReference type="ChEBI" id="CHEBI:29985"/>
        <dbReference type="ChEBI" id="CHEBI:57805"/>
        <dbReference type="EC" id="2.6.1.11"/>
    </reaction>
</comment>
<dbReference type="FunFam" id="3.40.640.10:FF:000004">
    <property type="entry name" value="Acetylornithine aminotransferase"/>
    <property type="match status" value="1"/>
</dbReference>
<dbReference type="PATRIC" id="fig|1094491.5.peg.103"/>
<dbReference type="NCBIfam" id="TIGR00707">
    <property type="entry name" value="argD"/>
    <property type="match status" value="1"/>
</dbReference>
<dbReference type="STRING" id="1094491.BBbe_00920"/>
<dbReference type="CDD" id="cd00610">
    <property type="entry name" value="OAT_like"/>
    <property type="match status" value="1"/>
</dbReference>
<comment type="similarity">
    <text evidence="5">Belongs to the class-III pyridoxal-phosphate-dependent aminotransferase family. ArgD subfamily.</text>
</comment>
<protein>
    <recommendedName>
        <fullName evidence="5">Acetylornithine aminotransferase</fullName>
        <shortName evidence="5">ACOAT</shortName>
        <ecNumber evidence="5">2.6.1.11</ecNumber>
    </recommendedName>
</protein>
<comment type="pathway">
    <text evidence="5">Amino-acid biosynthesis; L-arginine biosynthesis; N(2)-acetyl-L-ornithine from L-glutamate: step 4/4.</text>
</comment>
<keyword evidence="7" id="KW-1185">Reference proteome</keyword>
<dbReference type="Proteomes" id="UP000014038">
    <property type="component" value="Chromosome"/>
</dbReference>
<dbReference type="EMBL" id="AGWA01000001">
    <property type="protein sequence ID" value="ENN92821.1"/>
    <property type="molecule type" value="Genomic_DNA"/>
</dbReference>
<keyword evidence="2 5" id="KW-0032">Aminotransferase</keyword>
<comment type="subcellular location">
    <subcellularLocation>
        <location evidence="5">Cytoplasm</location>
    </subcellularLocation>
</comment>
<keyword evidence="5" id="KW-0028">Amino-acid biosynthesis</keyword>
<dbReference type="GO" id="GO:0006526">
    <property type="term" value="P:L-arginine biosynthetic process"/>
    <property type="evidence" value="ECO:0007669"/>
    <property type="project" value="UniProtKB-UniRule"/>
</dbReference>
<feature type="modified residue" description="N6-(pyridoxal phosphate)lysine" evidence="5">
    <location>
        <position position="247"/>
    </location>
</feature>
<evidence type="ECO:0000256" key="1">
    <source>
        <dbReference type="ARBA" id="ARBA00022571"/>
    </source>
</evidence>
<evidence type="ECO:0000256" key="5">
    <source>
        <dbReference type="HAMAP-Rule" id="MF_01107"/>
    </source>
</evidence>
<feature type="binding site" evidence="5">
    <location>
        <position position="275"/>
    </location>
    <ligand>
        <name>N(2)-acetyl-L-ornithine</name>
        <dbReference type="ChEBI" id="CHEBI:57805"/>
    </ligand>
</feature>
<comment type="subunit">
    <text evidence="5">Homodimer.</text>
</comment>
<reference evidence="6 7" key="1">
    <citation type="journal article" date="2013" name="PLoS Genet.">
        <title>A gene transfer agent and a dynamic repertoire of secretion systems hold the keys to the explosive radiation of the emerging pathogen Bartonella.</title>
        <authorList>
            <person name="Guy L."/>
            <person name="Nystedt B."/>
            <person name="Toft C."/>
            <person name="Zaremba-Niedzwiedzka K."/>
            <person name="Berglund E.C."/>
            <person name="Granberg F."/>
            <person name="Naslund K."/>
            <person name="Eriksson A.S."/>
            <person name="Andersson S.G."/>
        </authorList>
    </citation>
    <scope>NUCLEOTIDE SEQUENCE [LARGE SCALE GENOMIC DNA]</scope>
    <source>
        <strain evidence="6 7">91-4</strain>
    </source>
</reference>
<comment type="cofactor">
    <cofactor evidence="5">
        <name>pyridoxal 5'-phosphate</name>
        <dbReference type="ChEBI" id="CHEBI:597326"/>
    </cofactor>
    <text evidence="5">Binds 1 pyridoxal phosphate per subunit.</text>
</comment>
<dbReference type="InterPro" id="IPR004636">
    <property type="entry name" value="AcOrn/SuccOrn_fam"/>
</dbReference>
<dbReference type="eggNOG" id="COG4992">
    <property type="taxonomic scope" value="Bacteria"/>
</dbReference>
<dbReference type="InterPro" id="IPR005814">
    <property type="entry name" value="Aminotrans_3"/>
</dbReference>
<dbReference type="GO" id="GO:0005737">
    <property type="term" value="C:cytoplasm"/>
    <property type="evidence" value="ECO:0007669"/>
    <property type="project" value="UniProtKB-SubCell"/>
</dbReference>
<dbReference type="AlphaFoldDB" id="N6VHT9"/>
<dbReference type="Pfam" id="PF00202">
    <property type="entry name" value="Aminotran_3"/>
    <property type="match status" value="1"/>
</dbReference>
<keyword evidence="3 5" id="KW-0808">Transferase</keyword>
<dbReference type="RefSeq" id="WP_010700666.1">
    <property type="nucleotide sequence ID" value="NZ_CM001844.1"/>
</dbReference>
<dbReference type="HAMAP" id="MF_01107">
    <property type="entry name" value="ArgD_aminotrans_3"/>
    <property type="match status" value="1"/>
</dbReference>
<evidence type="ECO:0000256" key="2">
    <source>
        <dbReference type="ARBA" id="ARBA00022576"/>
    </source>
</evidence>
<gene>
    <name evidence="5 6" type="primary">argD</name>
    <name evidence="6" type="ORF">BBbe_00920</name>
</gene>
<comment type="caution">
    <text evidence="6">The sequence shown here is derived from an EMBL/GenBank/DDBJ whole genome shotgun (WGS) entry which is preliminary data.</text>
</comment>
<comment type="miscellaneous">
    <text evidence="5">May also have succinyldiaminopimelate aminotransferase activity, thus carrying out the corresponding step in lysine biosynthesis.</text>
</comment>
<sequence>MGSTSTQSLYNSYARRNLCFKQGNGVWLISDKGERYLDFTSGVAVNILGYAHPKLIDALKIQAEKLWHISNLFQSPEQETLATRLCANSFADKVFFCNSGAEALECAFKTARHYHYAHGQPERFEIITFKDAFHGRTLATLAASGQEKYLEGFGPKVSGFIQVPFGDEKALRNAINKNTAAILIEPIQGEGGLRVVPLETLRLLRKLCDENNLLLILDEVQTGIGRTGKLFAYEWSDITPDILTLAKGLGGGFPLGACLATNEAAKSMTPGTHGSTFGGNLLGMAVGNSVLDIVSEPDFLNHVQHVAHQLKQGLLTILETYPDVICAIQGKGLMIGIQCIIPQNDVISALENEHILSVSASNNFVRFLPPLIITDEEIHEGLRRIEKAIAHLSQIHNKK</sequence>
<evidence type="ECO:0000256" key="4">
    <source>
        <dbReference type="ARBA" id="ARBA00022898"/>
    </source>
</evidence>
<dbReference type="InterPro" id="IPR050103">
    <property type="entry name" value="Class-III_PLP-dep_AT"/>
</dbReference>
<keyword evidence="5" id="KW-0963">Cytoplasm</keyword>
<dbReference type="InterPro" id="IPR015421">
    <property type="entry name" value="PyrdxlP-dep_Trfase_major"/>
</dbReference>
<evidence type="ECO:0000313" key="6">
    <source>
        <dbReference type="EMBL" id="ENN92821.1"/>
    </source>
</evidence>
<proteinExistence type="inferred from homology"/>
<feature type="binding site" evidence="5">
    <location>
        <position position="276"/>
    </location>
    <ligand>
        <name>pyridoxal 5'-phosphate</name>
        <dbReference type="ChEBI" id="CHEBI:597326"/>
    </ligand>
</feature>
<dbReference type="InterPro" id="IPR015422">
    <property type="entry name" value="PyrdxlP-dep_Trfase_small"/>
</dbReference>
<dbReference type="PANTHER" id="PTHR11986">
    <property type="entry name" value="AMINOTRANSFERASE CLASS III"/>
    <property type="match status" value="1"/>
</dbReference>
<organism evidence="6 7">
    <name type="scientific">Bartonella bovis 91-4</name>
    <dbReference type="NCBI Taxonomy" id="1094491"/>
    <lineage>
        <taxon>Bacteria</taxon>
        <taxon>Pseudomonadati</taxon>
        <taxon>Pseudomonadota</taxon>
        <taxon>Alphaproteobacteria</taxon>
        <taxon>Hyphomicrobiales</taxon>
        <taxon>Bartonellaceae</taxon>
        <taxon>Bartonella</taxon>
    </lineage>
</organism>
<keyword evidence="1 5" id="KW-0055">Arginine biosynthesis</keyword>
<keyword evidence="4 5" id="KW-0663">Pyridoxal phosphate</keyword>
<dbReference type="UniPathway" id="UPA00068">
    <property type="reaction ID" value="UER00109"/>
</dbReference>
<dbReference type="GO" id="GO:0042802">
    <property type="term" value="F:identical protein binding"/>
    <property type="evidence" value="ECO:0007669"/>
    <property type="project" value="TreeGrafter"/>
</dbReference>